<comment type="function">
    <text evidence="2">RNA-binding nucleolar protein required for pre-rRNA processing. Involved in production of 18S rRNA and assembly of small ribosomal subunit.</text>
</comment>
<dbReference type="GO" id="GO:0010608">
    <property type="term" value="P:post-transcriptional regulation of gene expression"/>
    <property type="evidence" value="ECO:0007669"/>
    <property type="project" value="TreeGrafter"/>
</dbReference>
<dbReference type="EMBL" id="MU853334">
    <property type="protein sequence ID" value="KAK4115777.1"/>
    <property type="molecule type" value="Genomic_DNA"/>
</dbReference>
<feature type="region of interest" description="Disordered" evidence="5">
    <location>
        <begin position="118"/>
        <end position="223"/>
    </location>
</feature>
<dbReference type="SUPFAM" id="SSF48371">
    <property type="entry name" value="ARM repeat"/>
    <property type="match status" value="1"/>
</dbReference>
<feature type="compositionally biased region" description="Low complexity" evidence="5">
    <location>
        <begin position="333"/>
        <end position="349"/>
    </location>
</feature>
<feature type="coiled-coil region" evidence="4">
    <location>
        <begin position="72"/>
        <end position="113"/>
    </location>
</feature>
<feature type="repeat" description="Pumilio" evidence="3">
    <location>
        <begin position="672"/>
        <end position="707"/>
    </location>
</feature>
<accession>A0AAN6YVZ1</accession>
<dbReference type="FunFam" id="1.25.10.10:FF:000237">
    <property type="entry name" value="Pumilio homolog 9"/>
    <property type="match status" value="1"/>
</dbReference>
<feature type="repeat" description="Pumilio" evidence="3">
    <location>
        <begin position="599"/>
        <end position="634"/>
    </location>
</feature>
<feature type="repeat" description="Pumilio" evidence="3">
    <location>
        <begin position="744"/>
        <end position="779"/>
    </location>
</feature>
<evidence type="ECO:0000313" key="7">
    <source>
        <dbReference type="EMBL" id="KAK4115777.1"/>
    </source>
</evidence>
<dbReference type="SMART" id="SM00025">
    <property type="entry name" value="Pumilio"/>
    <property type="match status" value="8"/>
</dbReference>
<evidence type="ECO:0000313" key="8">
    <source>
        <dbReference type="Proteomes" id="UP001302812"/>
    </source>
</evidence>
<dbReference type="PROSITE" id="PS50302">
    <property type="entry name" value="PUM"/>
    <property type="match status" value="7"/>
</dbReference>
<dbReference type="CDD" id="cd07920">
    <property type="entry name" value="Pumilio"/>
    <property type="match status" value="1"/>
</dbReference>
<feature type="region of interest" description="Disordered" evidence="5">
    <location>
        <begin position="1"/>
        <end position="44"/>
    </location>
</feature>
<feature type="compositionally biased region" description="Polar residues" evidence="5">
    <location>
        <begin position="1"/>
        <end position="21"/>
    </location>
</feature>
<dbReference type="PANTHER" id="PTHR12537">
    <property type="entry name" value="RNA BINDING PROTEIN PUMILIO-RELATED"/>
    <property type="match status" value="1"/>
</dbReference>
<dbReference type="InterPro" id="IPR016024">
    <property type="entry name" value="ARM-type_fold"/>
</dbReference>
<dbReference type="PANTHER" id="PTHR12537:SF13">
    <property type="entry name" value="PUMILIO HOMOLOGY DOMAIN FAMILY MEMBER 4"/>
    <property type="match status" value="1"/>
</dbReference>
<feature type="compositionally biased region" description="Pro residues" evidence="5">
    <location>
        <begin position="956"/>
        <end position="969"/>
    </location>
</feature>
<dbReference type="RefSeq" id="XP_064673347.1">
    <property type="nucleotide sequence ID" value="XM_064809529.1"/>
</dbReference>
<dbReference type="Pfam" id="PF00806">
    <property type="entry name" value="PUF"/>
    <property type="match status" value="8"/>
</dbReference>
<protein>
    <submittedName>
        <fullName evidence="7">ARM repeat-containing protein</fullName>
    </submittedName>
</protein>
<dbReference type="AlphaFoldDB" id="A0AAN6YVZ1"/>
<feature type="repeat" description="Pumilio" evidence="3">
    <location>
        <begin position="708"/>
        <end position="743"/>
    </location>
</feature>
<evidence type="ECO:0000256" key="4">
    <source>
        <dbReference type="SAM" id="Coils"/>
    </source>
</evidence>
<feature type="domain" description="PUM-HD" evidence="6">
    <location>
        <begin position="537"/>
        <end position="879"/>
    </location>
</feature>
<name>A0AAN6YVZ1_9PEZI</name>
<feature type="repeat" description="Pumilio" evidence="3">
    <location>
        <begin position="816"/>
        <end position="853"/>
    </location>
</feature>
<feature type="repeat" description="Pumilio" evidence="3">
    <location>
        <begin position="780"/>
        <end position="815"/>
    </location>
</feature>
<dbReference type="InterPro" id="IPR033133">
    <property type="entry name" value="PUM-HD"/>
</dbReference>
<proteinExistence type="predicted"/>
<dbReference type="PROSITE" id="PS50303">
    <property type="entry name" value="PUM_HD"/>
    <property type="match status" value="1"/>
</dbReference>
<reference evidence="7" key="1">
    <citation type="journal article" date="2023" name="Mol. Phylogenet. Evol.">
        <title>Genome-scale phylogeny and comparative genomics of the fungal order Sordariales.</title>
        <authorList>
            <person name="Hensen N."/>
            <person name="Bonometti L."/>
            <person name="Westerberg I."/>
            <person name="Brannstrom I.O."/>
            <person name="Guillou S."/>
            <person name="Cros-Aarteil S."/>
            <person name="Calhoun S."/>
            <person name="Haridas S."/>
            <person name="Kuo A."/>
            <person name="Mondo S."/>
            <person name="Pangilinan J."/>
            <person name="Riley R."/>
            <person name="LaButti K."/>
            <person name="Andreopoulos B."/>
            <person name="Lipzen A."/>
            <person name="Chen C."/>
            <person name="Yan M."/>
            <person name="Daum C."/>
            <person name="Ng V."/>
            <person name="Clum A."/>
            <person name="Steindorff A."/>
            <person name="Ohm R.A."/>
            <person name="Martin F."/>
            <person name="Silar P."/>
            <person name="Natvig D.O."/>
            <person name="Lalanne C."/>
            <person name="Gautier V."/>
            <person name="Ament-Velasquez S.L."/>
            <person name="Kruys A."/>
            <person name="Hutchinson M.I."/>
            <person name="Powell A.J."/>
            <person name="Barry K."/>
            <person name="Miller A.N."/>
            <person name="Grigoriev I.V."/>
            <person name="Debuchy R."/>
            <person name="Gladieux P."/>
            <person name="Hiltunen Thoren M."/>
            <person name="Johannesson H."/>
        </authorList>
    </citation>
    <scope>NUCLEOTIDE SEQUENCE</scope>
    <source>
        <strain evidence="7">CBS 508.74</strain>
    </source>
</reference>
<feature type="compositionally biased region" description="Polar residues" evidence="5">
    <location>
        <begin position="897"/>
        <end position="912"/>
    </location>
</feature>
<feature type="region of interest" description="Disordered" evidence="5">
    <location>
        <begin position="333"/>
        <end position="354"/>
    </location>
</feature>
<sequence>MDDFFRTQQSPQGEAQVSNAFVSPPRNGPLLPRRFTTDSGRVPTLSSITTIPRAAEPQDFATTTTLHKVQLLEKKRLDYERLREHKRRFEAEIHKLDAQQRQEERELQQMQEDINARFGGHQSEPTTPPEYRETSGFPSIFSRPNRYSTSSLTSPPGLFNRPARSGSLLTSPLSGTLPSRFAFDDQLPSRSVPGSRRNSDEDEKEEAVRQDPTSHRSTNALNRYSMPVTRSRTYLGDIGLEDSNNTTGFLFGDEDSNVGETRTTPTAQVGNNDAFPSLFRQQTYSSMSMSTIGSTQLNGAPSVGSPSEASTIGSRASVRHSIDGMKFLPETAAATSDTSASSVVSPPTTHILASPPKLQQSYSANDVPTVKTNGSSGLGANANNHAQQHFHNHNASLGRIPAGAMPTRHSRELSADASLASAREPASYPSITSTLQASAPPFGPALTQPQSSAPAAAAVTAPTAAIPYPFYPPPAGYNPMNGNPMNGSPAGYNNLPMLMQNLSVGNPNSSPMYSQQNFTGYAPLYSPAPAPRQSQDSQARVIQSRRQMDSEAMARFNNLPLEQVGGTIYSLCKDQHGCRYLQKQLENRIPDQIHMIWLETNQHVVELMTDPFGNYLCQKLLEYCSDDERTVLIQNASADMVRIALNQHGTRALQKMIEHVTTPVQVNIIIESLRHQVVELIQDLNGNHVIQKCLNKLSAADASFIFDAVGKNCVEVGTHRHGCCVLQRCIDHADGAQKVWLIECITAHAVALVQDPFGNYVVQYIIDLNEESFTEPVVRQFQGRIIALSKHKFSSNVVEKCLRCASEQSKDMIVNELLTAGEMERLLRDSFANYVIQTALDYATPVMKHRLVETIRPSLPAIRATPYGRRIQAKIQAYDSRSGSNTNGQATPVDPSGGQSSVRPSHNRALSNNNTSILAAGGYTNGVNGVNGINGANVNGARGAVAAFPSSGMVAVPPPQAQAPPPPPRAQQFPPQFPMGAGNGSGETQWL</sequence>
<feature type="compositionally biased region" description="Polar residues" evidence="5">
    <location>
        <begin position="145"/>
        <end position="154"/>
    </location>
</feature>
<evidence type="ECO:0000259" key="6">
    <source>
        <dbReference type="PROSITE" id="PS50303"/>
    </source>
</evidence>
<dbReference type="GeneID" id="89933653"/>
<keyword evidence="8" id="KW-1185">Reference proteome</keyword>
<evidence type="ECO:0000256" key="1">
    <source>
        <dbReference type="ARBA" id="ARBA00022737"/>
    </source>
</evidence>
<evidence type="ECO:0000256" key="2">
    <source>
        <dbReference type="ARBA" id="ARBA00024893"/>
    </source>
</evidence>
<keyword evidence="4" id="KW-0175">Coiled coil</keyword>
<feature type="compositionally biased region" description="Polar residues" evidence="5">
    <location>
        <begin position="291"/>
        <end position="314"/>
    </location>
</feature>
<dbReference type="InterPro" id="IPR033712">
    <property type="entry name" value="Pumilio_RNA-bd"/>
</dbReference>
<feature type="region of interest" description="Disordered" evidence="5">
    <location>
        <begin position="955"/>
        <end position="991"/>
    </location>
</feature>
<organism evidence="7 8">
    <name type="scientific">Canariomyces notabilis</name>
    <dbReference type="NCBI Taxonomy" id="2074819"/>
    <lineage>
        <taxon>Eukaryota</taxon>
        <taxon>Fungi</taxon>
        <taxon>Dikarya</taxon>
        <taxon>Ascomycota</taxon>
        <taxon>Pezizomycotina</taxon>
        <taxon>Sordariomycetes</taxon>
        <taxon>Sordariomycetidae</taxon>
        <taxon>Sordariales</taxon>
        <taxon>Chaetomiaceae</taxon>
        <taxon>Canariomyces</taxon>
    </lineage>
</organism>
<feature type="compositionally biased region" description="Polar residues" evidence="5">
    <location>
        <begin position="879"/>
        <end position="890"/>
    </location>
</feature>
<feature type="region of interest" description="Disordered" evidence="5">
    <location>
        <begin position="291"/>
        <end position="315"/>
    </location>
</feature>
<dbReference type="Proteomes" id="UP001302812">
    <property type="component" value="Unassembled WGS sequence"/>
</dbReference>
<evidence type="ECO:0000256" key="3">
    <source>
        <dbReference type="PROSITE-ProRule" id="PRU00317"/>
    </source>
</evidence>
<gene>
    <name evidence="7" type="ORF">N656DRAFT_399660</name>
</gene>
<dbReference type="GO" id="GO:0005737">
    <property type="term" value="C:cytoplasm"/>
    <property type="evidence" value="ECO:0007669"/>
    <property type="project" value="TreeGrafter"/>
</dbReference>
<dbReference type="InterPro" id="IPR011989">
    <property type="entry name" value="ARM-like"/>
</dbReference>
<feature type="repeat" description="Pumilio" evidence="3">
    <location>
        <begin position="635"/>
        <end position="671"/>
    </location>
</feature>
<reference evidence="7" key="2">
    <citation type="submission" date="2023-05" db="EMBL/GenBank/DDBJ databases">
        <authorList>
            <consortium name="Lawrence Berkeley National Laboratory"/>
            <person name="Steindorff A."/>
            <person name="Hensen N."/>
            <person name="Bonometti L."/>
            <person name="Westerberg I."/>
            <person name="Brannstrom I.O."/>
            <person name="Guillou S."/>
            <person name="Cros-Aarteil S."/>
            <person name="Calhoun S."/>
            <person name="Haridas S."/>
            <person name="Kuo A."/>
            <person name="Mondo S."/>
            <person name="Pangilinan J."/>
            <person name="Riley R."/>
            <person name="Labutti K."/>
            <person name="Andreopoulos B."/>
            <person name="Lipzen A."/>
            <person name="Chen C."/>
            <person name="Yanf M."/>
            <person name="Daum C."/>
            <person name="Ng V."/>
            <person name="Clum A."/>
            <person name="Ohm R."/>
            <person name="Martin F."/>
            <person name="Silar P."/>
            <person name="Natvig D."/>
            <person name="Lalanne C."/>
            <person name="Gautier V."/>
            <person name="Ament-Velasquez S.L."/>
            <person name="Kruys A."/>
            <person name="Hutchinson M.I."/>
            <person name="Powell A.J."/>
            <person name="Barry K."/>
            <person name="Miller A.N."/>
            <person name="Grigoriev I.V."/>
            <person name="Debuchy R."/>
            <person name="Gladieux P."/>
            <person name="Thoren M.H."/>
            <person name="Johannesson H."/>
        </authorList>
    </citation>
    <scope>NUCLEOTIDE SEQUENCE</scope>
    <source>
        <strain evidence="7">CBS 508.74</strain>
    </source>
</reference>
<dbReference type="Gene3D" id="1.25.10.10">
    <property type="entry name" value="Leucine-rich Repeat Variant"/>
    <property type="match status" value="1"/>
</dbReference>
<feature type="compositionally biased region" description="Low complexity" evidence="5">
    <location>
        <begin position="165"/>
        <end position="179"/>
    </location>
</feature>
<keyword evidence="1" id="KW-0677">Repeat</keyword>
<dbReference type="InterPro" id="IPR001313">
    <property type="entry name" value="Pumilio_RNA-bd_rpt"/>
</dbReference>
<comment type="caution">
    <text evidence="7">The sequence shown here is derived from an EMBL/GenBank/DDBJ whole genome shotgun (WGS) entry which is preliminary data.</text>
</comment>
<evidence type="ECO:0000256" key="5">
    <source>
        <dbReference type="SAM" id="MobiDB-lite"/>
    </source>
</evidence>
<feature type="region of interest" description="Disordered" evidence="5">
    <location>
        <begin position="878"/>
        <end position="912"/>
    </location>
</feature>
<dbReference type="GO" id="GO:0003729">
    <property type="term" value="F:mRNA binding"/>
    <property type="evidence" value="ECO:0007669"/>
    <property type="project" value="TreeGrafter"/>
</dbReference>